<dbReference type="Pfam" id="PF00225">
    <property type="entry name" value="Kinesin"/>
    <property type="match status" value="1"/>
</dbReference>
<feature type="compositionally biased region" description="Polar residues" evidence="2">
    <location>
        <begin position="966"/>
        <end position="984"/>
    </location>
</feature>
<protein>
    <recommendedName>
        <fullName evidence="3">Kinesin motor domain-containing protein</fullName>
    </recommendedName>
</protein>
<dbReference type="PANTHER" id="PTHR47972:SF28">
    <property type="entry name" value="KINESIN-LIKE PROTEIN KLP-3"/>
    <property type="match status" value="1"/>
</dbReference>
<feature type="compositionally biased region" description="Low complexity" evidence="2">
    <location>
        <begin position="899"/>
        <end position="911"/>
    </location>
</feature>
<dbReference type="Gene3D" id="3.40.850.10">
    <property type="entry name" value="Kinesin motor domain"/>
    <property type="match status" value="1"/>
</dbReference>
<comment type="caution">
    <text evidence="4">The sequence shown here is derived from an EMBL/GenBank/DDBJ whole genome shotgun (WGS) entry which is preliminary data.</text>
</comment>
<feature type="coiled-coil region" evidence="1">
    <location>
        <begin position="59"/>
        <end position="107"/>
    </location>
</feature>
<gene>
    <name evidence="4" type="ORF">N0F65_006056</name>
</gene>
<dbReference type="InterPro" id="IPR027417">
    <property type="entry name" value="P-loop_NTPase"/>
</dbReference>
<evidence type="ECO:0000313" key="4">
    <source>
        <dbReference type="EMBL" id="DAZ94240.1"/>
    </source>
</evidence>
<dbReference type="Proteomes" id="UP001146120">
    <property type="component" value="Unassembled WGS sequence"/>
</dbReference>
<feature type="coiled-coil region" evidence="1">
    <location>
        <begin position="266"/>
        <end position="303"/>
    </location>
</feature>
<accession>A0AAV2YJW8</accession>
<dbReference type="GO" id="GO:0015630">
    <property type="term" value="C:microtubule cytoskeleton"/>
    <property type="evidence" value="ECO:0007669"/>
    <property type="project" value="TreeGrafter"/>
</dbReference>
<evidence type="ECO:0000313" key="5">
    <source>
        <dbReference type="Proteomes" id="UP001146120"/>
    </source>
</evidence>
<feature type="compositionally biased region" description="Polar residues" evidence="2">
    <location>
        <begin position="995"/>
        <end position="1018"/>
    </location>
</feature>
<keyword evidence="1" id="KW-0175">Coiled coil</keyword>
<dbReference type="SMART" id="SM00129">
    <property type="entry name" value="KISc"/>
    <property type="match status" value="1"/>
</dbReference>
<dbReference type="PANTHER" id="PTHR47972">
    <property type="entry name" value="KINESIN-LIKE PROTEIN KLP-3"/>
    <property type="match status" value="1"/>
</dbReference>
<evidence type="ECO:0000256" key="2">
    <source>
        <dbReference type="SAM" id="MobiDB-lite"/>
    </source>
</evidence>
<dbReference type="InterPro" id="IPR001752">
    <property type="entry name" value="Kinesin_motor_dom"/>
</dbReference>
<dbReference type="InterPro" id="IPR036961">
    <property type="entry name" value="Kinesin_motor_dom_sf"/>
</dbReference>
<dbReference type="AlphaFoldDB" id="A0AAV2YJW8"/>
<feature type="domain" description="Kinesin motor" evidence="3">
    <location>
        <begin position="455"/>
        <end position="766"/>
    </location>
</feature>
<dbReference type="InterPro" id="IPR027640">
    <property type="entry name" value="Kinesin-like_fam"/>
</dbReference>
<dbReference type="GO" id="GO:0003777">
    <property type="term" value="F:microtubule motor activity"/>
    <property type="evidence" value="ECO:0007669"/>
    <property type="project" value="InterPro"/>
</dbReference>
<dbReference type="GO" id="GO:0005524">
    <property type="term" value="F:ATP binding"/>
    <property type="evidence" value="ECO:0007669"/>
    <property type="project" value="InterPro"/>
</dbReference>
<keyword evidence="5" id="KW-1185">Reference proteome</keyword>
<dbReference type="SUPFAM" id="SSF52540">
    <property type="entry name" value="P-loop containing nucleoside triphosphate hydrolases"/>
    <property type="match status" value="1"/>
</dbReference>
<organism evidence="4 5">
    <name type="scientific">Lagenidium giganteum</name>
    <dbReference type="NCBI Taxonomy" id="4803"/>
    <lineage>
        <taxon>Eukaryota</taxon>
        <taxon>Sar</taxon>
        <taxon>Stramenopiles</taxon>
        <taxon>Oomycota</taxon>
        <taxon>Peronosporomycetes</taxon>
        <taxon>Pythiales</taxon>
        <taxon>Pythiaceae</taxon>
    </lineage>
</organism>
<feature type="compositionally biased region" description="Basic residues" evidence="2">
    <location>
        <begin position="955"/>
        <end position="965"/>
    </location>
</feature>
<feature type="compositionally biased region" description="Polar residues" evidence="2">
    <location>
        <begin position="928"/>
        <end position="948"/>
    </location>
</feature>
<reference evidence="4" key="1">
    <citation type="submission" date="2022-11" db="EMBL/GenBank/DDBJ databases">
        <authorList>
            <person name="Morgan W.R."/>
            <person name="Tartar A."/>
        </authorList>
    </citation>
    <scope>NUCLEOTIDE SEQUENCE</scope>
    <source>
        <strain evidence="4">ARSEF 373</strain>
    </source>
</reference>
<dbReference type="EMBL" id="DAKRPA010000261">
    <property type="protein sequence ID" value="DAZ94240.1"/>
    <property type="molecule type" value="Genomic_DNA"/>
</dbReference>
<evidence type="ECO:0000259" key="3">
    <source>
        <dbReference type="SMART" id="SM00129"/>
    </source>
</evidence>
<sequence>MYTGGRNARDPSSLALIPMPPPSPLKVCIDSLRAGETVDASKLDAFSPSASKEPLGRLLVEMTSQVQDERAKRSEVEKRNQALLIEMEQLQQEVMELKTSLSTSEKRSWPIDNHANFQRTYSREASEEATLADHHIPSRQDSADFWWKELQEAKKAKDKALVEAHQRAMQVMELNACISMQHDELKALRANEQEMRHALLNAEERTKEMTQQHVIMMQENQLLKDDVAHLNGEIGKRGQHFKALMEKWTEAQAQSEHFERENHAMLEKMKEIRLKSEQQLVELEKTRDERDCLQHQVNHLKGAVAAKAAESKAFQAYGTNARDHLQAQSVVIQRNHIFRRKINKIARESIVVLKNMKSTLAAIRAPLVTIQTDFRVFLKNLQRPVFTLVSKSKNFVDIAHAERQPLREALLTAELTRRHLHDQLWKSRLNALMVCQIWNTSTDQTVQPRNDGADHHASELVGQFQPLSTYSLRANYSTGELLFKEGDAETVAVKFDAIYSDRAREWNDYESISPLLQSVLDGYNACVVTYDGLLPIRTYRSDATNSGQPDEIQQVPELVLQQLFQAVKVHSQHLHRIKLTISYLAVYNECVYDLLGMDTTARTEADQSSTMSKIVVLEVQNVDEAMFVLNGGQENLRAAHENGAIHMRLTHKVITVCVSYENLLTGIATTKSKLQIAALATGEDESITWGGMWDERNKVKSLVTMENGINALVNALAEVRMKDPAFVRYHSSKLTVLLQDTVKVSAKFLSIVALPTAMPMPPQANSPLGGSISVDRIRSVIRLLELLHSAVSLPSSSPWKSHHGADRSLQGFMQRFAQKSLTSEPSQSLLFSSGELQERIRNRVSGDNETSSKWEKELDVMQSRYSTDVFTTCFFHPGLTKQCNASPVGDKEANAAVKSSDSGSISSGSSGERTPPPAGAIVHPHSFSYESPVSTPKSSGTKSKNMGRSTDRLSKPRTPHTKAQRHMTTPLTLAPSAQASTTKAPTLVRIRRETASSAMKRTRAANSVRATSSPSTRLQRPRTPFK</sequence>
<name>A0AAV2YJW8_9STRA</name>
<dbReference type="GO" id="GO:0007018">
    <property type="term" value="P:microtubule-based movement"/>
    <property type="evidence" value="ECO:0007669"/>
    <property type="project" value="InterPro"/>
</dbReference>
<evidence type="ECO:0000256" key="1">
    <source>
        <dbReference type="SAM" id="Coils"/>
    </source>
</evidence>
<reference evidence="4" key="2">
    <citation type="journal article" date="2023" name="Microbiol Resour">
        <title>Decontamination and Annotation of the Draft Genome Sequence of the Oomycete Lagenidium giganteum ARSEF 373.</title>
        <authorList>
            <person name="Morgan W.R."/>
            <person name="Tartar A."/>
        </authorList>
    </citation>
    <scope>NUCLEOTIDE SEQUENCE</scope>
    <source>
        <strain evidence="4">ARSEF 373</strain>
    </source>
</reference>
<feature type="region of interest" description="Disordered" evidence="2">
    <location>
        <begin position="894"/>
        <end position="1026"/>
    </location>
</feature>
<proteinExistence type="predicted"/>
<dbReference type="GO" id="GO:0008017">
    <property type="term" value="F:microtubule binding"/>
    <property type="evidence" value="ECO:0007669"/>
    <property type="project" value="InterPro"/>
</dbReference>